<feature type="transmembrane region" description="Helical" evidence="1">
    <location>
        <begin position="6"/>
        <end position="23"/>
    </location>
</feature>
<keyword evidence="3" id="KW-1185">Reference proteome</keyword>
<keyword evidence="1" id="KW-0472">Membrane</keyword>
<evidence type="ECO:0000256" key="1">
    <source>
        <dbReference type="SAM" id="Phobius"/>
    </source>
</evidence>
<gene>
    <name evidence="2" type="ORF">P7228_04750</name>
</gene>
<name>A0ABY8FYC3_9SPHN</name>
<feature type="transmembrane region" description="Helical" evidence="1">
    <location>
        <begin position="35"/>
        <end position="59"/>
    </location>
</feature>
<dbReference type="EMBL" id="CP121106">
    <property type="protein sequence ID" value="WFL78376.1"/>
    <property type="molecule type" value="Genomic_DNA"/>
</dbReference>
<sequence length="67" mass="7355">MTLGFLVPFLFAFAALVELVLFIQWRRSGKISEAMFPLFAAATVATPVLAFVVVCVIWPDLGAIRVL</sequence>
<keyword evidence="1" id="KW-0812">Transmembrane</keyword>
<evidence type="ECO:0000313" key="3">
    <source>
        <dbReference type="Proteomes" id="UP001215827"/>
    </source>
</evidence>
<reference evidence="2 3" key="1">
    <citation type="submission" date="2023-03" db="EMBL/GenBank/DDBJ databases">
        <title>Altererythrobacter sp. CAU 1644 isolated from sand.</title>
        <authorList>
            <person name="Kim W."/>
        </authorList>
    </citation>
    <scope>NUCLEOTIDE SEQUENCE [LARGE SCALE GENOMIC DNA]</scope>
    <source>
        <strain evidence="2 3">CAU 1644</strain>
    </source>
</reference>
<dbReference type="Proteomes" id="UP001215827">
    <property type="component" value="Chromosome"/>
</dbReference>
<proteinExistence type="predicted"/>
<keyword evidence="1" id="KW-1133">Transmembrane helix</keyword>
<organism evidence="2 3">
    <name type="scientific">Altererythrobacter arenosus</name>
    <dbReference type="NCBI Taxonomy" id="3032592"/>
    <lineage>
        <taxon>Bacteria</taxon>
        <taxon>Pseudomonadati</taxon>
        <taxon>Pseudomonadota</taxon>
        <taxon>Alphaproteobacteria</taxon>
        <taxon>Sphingomonadales</taxon>
        <taxon>Erythrobacteraceae</taxon>
        <taxon>Altererythrobacter</taxon>
    </lineage>
</organism>
<dbReference type="RefSeq" id="WP_278017066.1">
    <property type="nucleotide sequence ID" value="NZ_CP121106.1"/>
</dbReference>
<accession>A0ABY8FYC3</accession>
<protein>
    <submittedName>
        <fullName evidence="2">Uncharacterized protein</fullName>
    </submittedName>
</protein>
<evidence type="ECO:0000313" key="2">
    <source>
        <dbReference type="EMBL" id="WFL78376.1"/>
    </source>
</evidence>